<dbReference type="GO" id="GO:0019948">
    <property type="term" value="F:SUMO activating enzyme activity"/>
    <property type="evidence" value="ECO:0007669"/>
    <property type="project" value="TreeGrafter"/>
</dbReference>
<dbReference type="PANTHER" id="PTHR10953">
    <property type="entry name" value="UBIQUITIN-ACTIVATING ENZYME E1"/>
    <property type="match status" value="1"/>
</dbReference>
<feature type="domain" description="THIF-type NAD/FAD binding fold" evidence="5">
    <location>
        <begin position="793"/>
        <end position="1355"/>
    </location>
</feature>
<dbReference type="Proteomes" id="UP000054282">
    <property type="component" value="Unassembled WGS sequence"/>
</dbReference>
<dbReference type="Pfam" id="PF00899">
    <property type="entry name" value="ThiF"/>
    <property type="match status" value="2"/>
</dbReference>
<keyword evidence="4" id="KW-0472">Membrane</keyword>
<comment type="pathway">
    <text evidence="1">Protein modification; protein ubiquitination.</text>
</comment>
<keyword evidence="3" id="KW-0436">Ligase</keyword>
<dbReference type="KEGG" id="pfd:PFDG_01793"/>
<proteinExistence type="inferred from homology"/>
<dbReference type="InterPro" id="IPR035985">
    <property type="entry name" value="Ubiquitin-activating_enz"/>
</dbReference>
<reference evidence="8" key="2">
    <citation type="submission" date="2006-09" db="EMBL/GenBank/DDBJ databases">
        <title>The genome sequence of Plasmodium falciparum Dd2.</title>
        <authorList>
            <consortium name="The Broad Institute Genome Sequencing Platform"/>
            <person name="Birren B."/>
            <person name="Lander E."/>
            <person name="Galagan J."/>
            <person name="Nusbaum C."/>
            <person name="Devon K."/>
            <person name="Henn M."/>
            <person name="Jaffe D."/>
            <person name="Butler J."/>
            <person name="Alvarez P."/>
            <person name="Gnerre S."/>
            <person name="Grabherr M."/>
            <person name="Kleber M."/>
            <person name="Mauceli E."/>
            <person name="Brockman W."/>
            <person name="MacCallum I.A."/>
            <person name="Rounsley S."/>
            <person name="Young S."/>
            <person name="LaButti K."/>
            <person name="Pushparaj V."/>
            <person name="DeCaprio D."/>
            <person name="Crawford M."/>
            <person name="Koehrsen M."/>
            <person name="Engels R."/>
            <person name="Montgomery P."/>
            <person name="Pearson M."/>
            <person name="Howarth C."/>
            <person name="Larson L."/>
            <person name="Luoma S."/>
            <person name="White J."/>
            <person name="Kodira C."/>
            <person name="Zeng Q."/>
            <person name="O'Leary S."/>
            <person name="Yandava C."/>
            <person name="Alvarado L."/>
            <person name="Wirth D."/>
            <person name="Volkman S."/>
            <person name="Hartl D."/>
        </authorList>
    </citation>
    <scope>NUCLEOTIDE SEQUENCE [LARGE SCALE GENOMIC DNA]</scope>
</reference>
<dbReference type="Gene3D" id="1.10.10.2660">
    <property type="entry name" value="Ubiquitin-activating enzyme E1, SCCH domain"/>
    <property type="match status" value="1"/>
</dbReference>
<evidence type="ECO:0008006" key="9">
    <source>
        <dbReference type="Google" id="ProtNLM"/>
    </source>
</evidence>
<dbReference type="FunFam" id="1.10.10.2660:FF:000009">
    <property type="entry name" value="Ubiquitin-activating enzyme"/>
    <property type="match status" value="1"/>
</dbReference>
<dbReference type="UniPathway" id="UPA00143"/>
<sequence>MNILCIHIVYCFIACLLLCNINQVFTLHVLNYNNGYLYKNLSFSIPLYKNLFQQKTTCKKRKQLLHIKSRGSTYNECSKNCDAYFELNKTNKNITKRIGNIPNVLRKEEKKGRHIINNTNESNNENCRYKEEKNIIINENGDKSFYQGDDIEEDLFNSNLNILESEKKYSRQIYTHGYNEEKKIRGSKIIIIGLNGISCEICKNLSLCGVHEIGIYDNNLLTYEDIDNLYLCNKKLVNEQIKSISCVDNIQKLNESCKIKAITTNLYDNILNYDIVVTVNQKTNFNIKLNNYCRENKKKFICVNTCGLFGRVFIDYGDFYYTNNIDTNTTYDNHNNIISDLYKINNLEFLKNNTIVLSYLPFYNMQLNESDKVKLLLNNNSGKNIQLDNLIIDRICRKNHKIYLSISKNKCNNSIFKIFNHIFQPFFINQLFPYFFNSFFYTYPLNLISYLFKFNKNKFLYNNYSHFFNIKKFVQENKLNYSIRLIKLPEQFRLKYISLEEYIKKQKKKTKIYNIYNMFNIYNNVFNIYYIYIYIIKNTLKLIKENIRFVLKNIYRKLYGIRKNEHEYKNVDKLKDEEICFMIYDEIMKNKNNKELSDDDIKKFTYLCKKEKKDISNEIINQFCSCAHIELSPFSFFWGALLSQQILKGITHKFKPIHQMFYYDRRDLFPFSNISKMYYGKYMHEKNFFGEEFHKFLKKLNILLIGSGALGCEFLKLLAISGVSSNMDKISNQIHNNKQNNDFNNIKNKDKLDSTSNLLHTNQNTNVYVPSNMEKKNNHVILQNKENNIQGCVQVVDYDYIEESNLSRQFLFRTKDINKLKCQIACENIKMINDDINCDFLKMKVDDTIFDNKDFLLKRYLLFTNKKNEIVKKQKTKNIRENPLICILCLDNLKSRILMDKFCLLNSIPLIESGIEGLKASSQVVYPFCSETYSSDSNNNTSSSNLFDEEKSNSCTITSFPRNHKHIIEFAKSVYNNMFYENVVKMNKFINDPLYFLGELCKYENILDVNNLLHFFKLTKLFFHFNLHSNIQTLWNSIFVHNILNLLKNSKQEEIVQYFDSLHKLPQPIYFNKDNKYHINFFKYAMNNYKKVFKKFMKIKDEMNEDIFYYKKEDILFTNQQDDSSLSFEKVITNLIEKNNIHMDVRKIFYFLDVIKKNATIQLYELLKKELLELFNNPLFLLSLKYVQNKKLAVNIMRDKTKIPSTLNSGDKLDHRVDTVGEMELNTIRRNIPGNISNKKNNNNNNNNYNNYNNYDNNNVDVDLFCPLIYNLESNKDDINFIYSVTNIRCENYNFKKLNMFDFLKISNNIIPSIVTIVSMISALAFFEMYKIVFFLLNKNKKSKNRSTSYEQKYNVHEKELLKDLNTKKSDHKSELKKVLRHDISNVNVNNNFTESNRSCSNMNNIEMLPYKKLNIYIYNNQIIVRNNDNKNLFYFFNANYEKLKEKSKVIYNQYVNLEDDFITISELKNVDTWTYDNPIFVKKNIFFSIWNYLYIDIFCKNKNVAKDTCPLGCSGINPSHLLDNNNNNNNNIYYNTFNILSKEKQNNMKIYINKINEHIEYILNLIKNYKEKENYENNKTYNKEESYNVLVSMLKKICDEYINVIINNIDILSSYVNKKKKNIKENRTTFDDTLQFVLHLKKTLCNIKDKIESINKNNVNPNINIKNNDHNKYISDNIKKLDNKDEREPRISNILFMLNNIKKEIENVKENILKYIDKNNLDVNTYTNNITLNELVESIEIVFNVNIQTICVQDKIIYSKFNIPSFKLYNHKYLYDILCDIFKNDKKFQARELPRTFILSIYAYDKLTNKEVVLPDVQVNVHNHADG</sequence>
<dbReference type="OrthoDB" id="10252231at2759"/>
<evidence type="ECO:0000256" key="2">
    <source>
        <dbReference type="ARBA" id="ARBA00005673"/>
    </source>
</evidence>
<dbReference type="InterPro" id="IPR045886">
    <property type="entry name" value="ThiF/MoeB/HesA"/>
</dbReference>
<dbReference type="InterPro" id="IPR042063">
    <property type="entry name" value="Ubi_acti_E1_SCCH"/>
</dbReference>
<dbReference type="OMA" id="LHIFATD"/>
<keyword evidence="4" id="KW-1133">Transmembrane helix</keyword>
<dbReference type="Pfam" id="PF10585">
    <property type="entry name" value="UBA_E1_SCCH"/>
    <property type="match status" value="1"/>
</dbReference>
<dbReference type="VEuPathDB" id="PlasmoDB:PfDd2_130039100"/>
<feature type="transmembrane region" description="Helical" evidence="4">
    <location>
        <begin position="431"/>
        <end position="452"/>
    </location>
</feature>
<dbReference type="GO" id="GO:0016567">
    <property type="term" value="P:protein ubiquitination"/>
    <property type="evidence" value="ECO:0007669"/>
    <property type="project" value="UniProtKB-UniPathway"/>
</dbReference>
<dbReference type="InterPro" id="IPR019572">
    <property type="entry name" value="UBA_E1_SCCH"/>
</dbReference>
<dbReference type="Gene3D" id="3.50.50.80">
    <property type="entry name" value="Ubiquitin-activating enzyme E1, inactive adenylation domain, subdomain 1"/>
    <property type="match status" value="1"/>
</dbReference>
<organism evidence="7 8">
    <name type="scientific">Plasmodium falciparum (isolate Dd2)</name>
    <dbReference type="NCBI Taxonomy" id="57267"/>
    <lineage>
        <taxon>Eukaryota</taxon>
        <taxon>Sar</taxon>
        <taxon>Alveolata</taxon>
        <taxon>Apicomplexa</taxon>
        <taxon>Aconoidasida</taxon>
        <taxon>Haemosporida</taxon>
        <taxon>Plasmodiidae</taxon>
        <taxon>Plasmodium</taxon>
        <taxon>Plasmodium (Laverania)</taxon>
    </lineage>
</organism>
<protein>
    <recommendedName>
        <fullName evidence="9">Ubiquitin-activating enzyme</fullName>
    </recommendedName>
</protein>
<dbReference type="PANTHER" id="PTHR10953:SF4">
    <property type="entry name" value="UBIQUITIN-ACTIVATING ENZYME E1 C-TERMINAL DOMAIN-CONTAINING PROTEIN"/>
    <property type="match status" value="1"/>
</dbReference>
<dbReference type="InterPro" id="IPR000011">
    <property type="entry name" value="UBQ/SUMO-activ_enz_E1-like"/>
</dbReference>
<evidence type="ECO:0000259" key="6">
    <source>
        <dbReference type="Pfam" id="PF10585"/>
    </source>
</evidence>
<evidence type="ECO:0000256" key="1">
    <source>
        <dbReference type="ARBA" id="ARBA00004906"/>
    </source>
</evidence>
<evidence type="ECO:0000256" key="4">
    <source>
        <dbReference type="SAM" id="Phobius"/>
    </source>
</evidence>
<evidence type="ECO:0000313" key="7">
    <source>
        <dbReference type="EMBL" id="KOB86161.1"/>
    </source>
</evidence>
<feature type="transmembrane region" description="Helical" evidence="4">
    <location>
        <begin position="515"/>
        <end position="535"/>
    </location>
</feature>
<evidence type="ECO:0000313" key="8">
    <source>
        <dbReference type="Proteomes" id="UP000054282"/>
    </source>
</evidence>
<dbReference type="PRINTS" id="PR01849">
    <property type="entry name" value="UBIQUITINACT"/>
</dbReference>
<dbReference type="GO" id="GO:0031510">
    <property type="term" value="C:SUMO activating enzyme complex"/>
    <property type="evidence" value="ECO:0007669"/>
    <property type="project" value="TreeGrafter"/>
</dbReference>
<dbReference type="SUPFAM" id="SSF69572">
    <property type="entry name" value="Activating enzymes of the ubiquitin-like proteins"/>
    <property type="match status" value="2"/>
</dbReference>
<dbReference type="GO" id="GO:0005737">
    <property type="term" value="C:cytoplasm"/>
    <property type="evidence" value="ECO:0007669"/>
    <property type="project" value="TreeGrafter"/>
</dbReference>
<gene>
    <name evidence="7" type="ORF">PFDG_01793</name>
</gene>
<dbReference type="InterPro" id="IPR000594">
    <property type="entry name" value="ThiF_NAD_FAD-bd"/>
</dbReference>
<evidence type="ECO:0000256" key="3">
    <source>
        <dbReference type="ARBA" id="ARBA00022598"/>
    </source>
</evidence>
<dbReference type="GO" id="GO:0016925">
    <property type="term" value="P:protein sumoylation"/>
    <property type="evidence" value="ECO:0007669"/>
    <property type="project" value="TreeGrafter"/>
</dbReference>
<keyword evidence="4" id="KW-0812">Transmembrane</keyword>
<comment type="similarity">
    <text evidence="2">Belongs to the ubiquitin-activating E1 family.</text>
</comment>
<feature type="domain" description="Ubiquitin-activating enzyme SCCH" evidence="6">
    <location>
        <begin position="961"/>
        <end position="1095"/>
    </location>
</feature>
<dbReference type="EMBL" id="DS016247">
    <property type="protein sequence ID" value="KOB86161.1"/>
    <property type="molecule type" value="Genomic_DNA"/>
</dbReference>
<name>A0A0L7LZQ9_PLAF4</name>
<feature type="domain" description="THIF-type NAD/FAD binding fold" evidence="5">
    <location>
        <begin position="169"/>
        <end position="313"/>
    </location>
</feature>
<reference evidence="8" key="1">
    <citation type="submission" date="2006-09" db="EMBL/GenBank/DDBJ databases">
        <title>Annotation of Plasmodium falciparum Dd2.</title>
        <authorList>
            <consortium name="The Broad Institute Genome Sequencing Platform"/>
            <person name="Volkman S.K."/>
            <person name="Neafsey D.E."/>
            <person name="Dash A.P."/>
            <person name="Chitnis C.E."/>
            <person name="Hartl D.L."/>
            <person name="Young S.K."/>
            <person name="Zeng Q."/>
            <person name="Koehrsen M."/>
            <person name="Alvarado L."/>
            <person name="Berlin A."/>
            <person name="Borenstein D."/>
            <person name="Chapman S.B."/>
            <person name="Chen Z."/>
            <person name="Engels R."/>
            <person name="Freedman E."/>
            <person name="Gellesch M."/>
            <person name="Goldberg J."/>
            <person name="Griggs A."/>
            <person name="Gujja S."/>
            <person name="Heilman E.R."/>
            <person name="Heiman D.I."/>
            <person name="Howarth C."/>
            <person name="Jen D."/>
            <person name="Larson L."/>
            <person name="Mehta T."/>
            <person name="Neiman D."/>
            <person name="Park D."/>
            <person name="Pearson M."/>
            <person name="Roberts A."/>
            <person name="Saif S."/>
            <person name="Shea T."/>
            <person name="Shenoy N."/>
            <person name="Sisk P."/>
            <person name="Stolte C."/>
            <person name="Sykes S."/>
            <person name="Walk T."/>
            <person name="White J."/>
            <person name="Yandava C."/>
            <person name="Haas B."/>
            <person name="Henn M.R."/>
            <person name="Nusbaum C."/>
            <person name="Birren B."/>
        </authorList>
    </citation>
    <scope>NUCLEOTIDE SEQUENCE [LARGE SCALE GENOMIC DNA]</scope>
</reference>
<dbReference type="InterPro" id="IPR042449">
    <property type="entry name" value="Ub-E1_IAD_1"/>
</dbReference>
<accession>A0A0L7LZQ9</accession>
<evidence type="ECO:0000259" key="5">
    <source>
        <dbReference type="Pfam" id="PF00899"/>
    </source>
</evidence>
<dbReference type="Gene3D" id="3.40.50.720">
    <property type="entry name" value="NAD(P)-binding Rossmann-like Domain"/>
    <property type="match status" value="1"/>
</dbReference>